<organism evidence="1">
    <name type="scientific">marine sediment metagenome</name>
    <dbReference type="NCBI Taxonomy" id="412755"/>
    <lineage>
        <taxon>unclassified sequences</taxon>
        <taxon>metagenomes</taxon>
        <taxon>ecological metagenomes</taxon>
    </lineage>
</organism>
<reference evidence="1" key="1">
    <citation type="journal article" date="2015" name="Nature">
        <title>Complex archaea that bridge the gap between prokaryotes and eukaryotes.</title>
        <authorList>
            <person name="Spang A."/>
            <person name="Saw J.H."/>
            <person name="Jorgensen S.L."/>
            <person name="Zaremba-Niedzwiedzka K."/>
            <person name="Martijn J."/>
            <person name="Lind A.E."/>
            <person name="van Eijk R."/>
            <person name="Schleper C."/>
            <person name="Guy L."/>
            <person name="Ettema T.J."/>
        </authorList>
    </citation>
    <scope>NUCLEOTIDE SEQUENCE</scope>
</reference>
<comment type="caution">
    <text evidence="1">The sequence shown here is derived from an EMBL/GenBank/DDBJ whole genome shotgun (WGS) entry which is preliminary data.</text>
</comment>
<gene>
    <name evidence="1" type="ORF">LCGC14_0859450</name>
</gene>
<dbReference type="EMBL" id="LAZR01002604">
    <property type="protein sequence ID" value="KKN27921.1"/>
    <property type="molecule type" value="Genomic_DNA"/>
</dbReference>
<name>A0A0F9RSG3_9ZZZZ</name>
<dbReference type="AlphaFoldDB" id="A0A0F9RSG3"/>
<evidence type="ECO:0000313" key="1">
    <source>
        <dbReference type="EMBL" id="KKN27921.1"/>
    </source>
</evidence>
<protein>
    <submittedName>
        <fullName evidence="1">Uncharacterized protein</fullName>
    </submittedName>
</protein>
<accession>A0A0F9RSG3</accession>
<sequence length="177" mass="20162">MDYKDIAKRKQPRQRSVEILLDEDLMTRRDDLFTQIRRHERSESLDGGDMASPLPGLRQQLLDLSDEMVEATVTFTFKSFPRKAWNDAVTRFEDGDGNLGEDFEVFIIAKSSVDPKLTAKQVRSMFTSKDWSAAEIDQLFDAAYRVNREVRNTLFTQAGISEILNSGLSSTTAQSEE</sequence>
<proteinExistence type="predicted"/>